<dbReference type="AlphaFoldDB" id="A0AB34KAZ1"/>
<dbReference type="GO" id="GO:0008757">
    <property type="term" value="F:S-adenosylmethionine-dependent methyltransferase activity"/>
    <property type="evidence" value="ECO:0007669"/>
    <property type="project" value="InterPro"/>
</dbReference>
<dbReference type="Proteomes" id="UP001515480">
    <property type="component" value="Unassembled WGS sequence"/>
</dbReference>
<dbReference type="Pfam" id="PF08241">
    <property type="entry name" value="Methyltransf_11"/>
    <property type="match status" value="1"/>
</dbReference>
<dbReference type="InterPro" id="IPR029063">
    <property type="entry name" value="SAM-dependent_MTases_sf"/>
</dbReference>
<sequence>MIVCKSAACCRRHPRATSCDGGDGRQPDVVSRARPSTGRHSGNKTTSEGPYEGALARLYASSRALDVGPQPISSLELEQGAKLIQAGPRWIRRFDAQHVQSAYFERFTQQQRAFEEYIAGEAVLCIGARLGGEVRALTQLGALAIGVDFNPGFRNPYVLWGDGLHLQFANSTFQYVYTNVLDHVPHESIPTFLSEARRVLKRRGTLWLDIDAHPPDRYAHSSIAQQARIGAKSARIDAVASLKAAGFTVVRTRPFCTSLAQLHRAATTAECLRGNPTANGGIDPLGGLALTALAYVLR</sequence>
<comment type="caution">
    <text evidence="3">The sequence shown here is derived from an EMBL/GenBank/DDBJ whole genome shotgun (WGS) entry which is preliminary data.</text>
</comment>
<dbReference type="SUPFAM" id="SSF53335">
    <property type="entry name" value="S-adenosyl-L-methionine-dependent methyltransferases"/>
    <property type="match status" value="1"/>
</dbReference>
<feature type="domain" description="Methyltransferase type 11" evidence="2">
    <location>
        <begin position="124"/>
        <end position="207"/>
    </location>
</feature>
<keyword evidence="4" id="KW-1185">Reference proteome</keyword>
<evidence type="ECO:0000313" key="3">
    <source>
        <dbReference type="EMBL" id="KAL1530423.1"/>
    </source>
</evidence>
<name>A0AB34KAZ1_PRYPA</name>
<organism evidence="3 4">
    <name type="scientific">Prymnesium parvum</name>
    <name type="common">Toxic golden alga</name>
    <dbReference type="NCBI Taxonomy" id="97485"/>
    <lineage>
        <taxon>Eukaryota</taxon>
        <taxon>Haptista</taxon>
        <taxon>Haptophyta</taxon>
        <taxon>Prymnesiophyceae</taxon>
        <taxon>Prymnesiales</taxon>
        <taxon>Prymnesiaceae</taxon>
        <taxon>Prymnesium</taxon>
    </lineage>
</organism>
<feature type="region of interest" description="Disordered" evidence="1">
    <location>
        <begin position="15"/>
        <end position="50"/>
    </location>
</feature>
<dbReference type="CDD" id="cd02440">
    <property type="entry name" value="AdoMet_MTases"/>
    <property type="match status" value="1"/>
</dbReference>
<dbReference type="EMBL" id="JBGBPQ010000001">
    <property type="protein sequence ID" value="KAL1530423.1"/>
    <property type="molecule type" value="Genomic_DNA"/>
</dbReference>
<evidence type="ECO:0000256" key="1">
    <source>
        <dbReference type="SAM" id="MobiDB-lite"/>
    </source>
</evidence>
<dbReference type="Gene3D" id="3.40.50.150">
    <property type="entry name" value="Vaccinia Virus protein VP39"/>
    <property type="match status" value="1"/>
</dbReference>
<gene>
    <name evidence="3" type="ORF">AB1Y20_001328</name>
</gene>
<evidence type="ECO:0000259" key="2">
    <source>
        <dbReference type="Pfam" id="PF08241"/>
    </source>
</evidence>
<feature type="compositionally biased region" description="Polar residues" evidence="1">
    <location>
        <begin position="38"/>
        <end position="48"/>
    </location>
</feature>
<dbReference type="InterPro" id="IPR013216">
    <property type="entry name" value="Methyltransf_11"/>
</dbReference>
<reference evidence="3 4" key="1">
    <citation type="journal article" date="2024" name="Science">
        <title>Giant polyketide synthase enzymes in the biosynthesis of giant marine polyether toxins.</title>
        <authorList>
            <person name="Fallon T.R."/>
            <person name="Shende V.V."/>
            <person name="Wierzbicki I.H."/>
            <person name="Pendleton A.L."/>
            <person name="Watervoot N.F."/>
            <person name="Auber R.P."/>
            <person name="Gonzalez D.J."/>
            <person name="Wisecaver J.H."/>
            <person name="Moore B.S."/>
        </authorList>
    </citation>
    <scope>NUCLEOTIDE SEQUENCE [LARGE SCALE GENOMIC DNA]</scope>
    <source>
        <strain evidence="3 4">12B1</strain>
    </source>
</reference>
<proteinExistence type="predicted"/>
<accession>A0AB34KAZ1</accession>
<protein>
    <recommendedName>
        <fullName evidence="2">Methyltransferase type 11 domain-containing protein</fullName>
    </recommendedName>
</protein>
<evidence type="ECO:0000313" key="4">
    <source>
        <dbReference type="Proteomes" id="UP001515480"/>
    </source>
</evidence>